<evidence type="ECO:0000256" key="2">
    <source>
        <dbReference type="SAM" id="MobiDB-lite"/>
    </source>
</evidence>
<proteinExistence type="predicted"/>
<dbReference type="Pfam" id="PF25390">
    <property type="entry name" value="WD40_RLD"/>
    <property type="match status" value="1"/>
</dbReference>
<dbReference type="InterPro" id="IPR058923">
    <property type="entry name" value="RCC1-like_dom"/>
</dbReference>
<dbReference type="SUPFAM" id="SSF50985">
    <property type="entry name" value="RCC1/BLIP-II"/>
    <property type="match status" value="1"/>
</dbReference>
<name>A0A372JP59_9ACTN</name>
<feature type="domain" description="RCC1-like" evidence="3">
    <location>
        <begin position="32"/>
        <end position="371"/>
    </location>
</feature>
<dbReference type="Proteomes" id="UP000261811">
    <property type="component" value="Unassembled WGS sequence"/>
</dbReference>
<dbReference type="PANTHER" id="PTHR45622">
    <property type="entry name" value="UBIQUITIN-PROTEIN LIGASE E3A-RELATED"/>
    <property type="match status" value="1"/>
</dbReference>
<comment type="caution">
    <text evidence="4">The sequence shown here is derived from an EMBL/GenBank/DDBJ whole genome shotgun (WGS) entry which is preliminary data.</text>
</comment>
<organism evidence="4 5">
    <name type="scientific">Actinomadura logoneensis</name>
    <dbReference type="NCBI Taxonomy" id="2293572"/>
    <lineage>
        <taxon>Bacteria</taxon>
        <taxon>Bacillati</taxon>
        <taxon>Actinomycetota</taxon>
        <taxon>Actinomycetes</taxon>
        <taxon>Streptosporangiales</taxon>
        <taxon>Thermomonosporaceae</taxon>
        <taxon>Actinomadura</taxon>
    </lineage>
</organism>
<dbReference type="GO" id="GO:0006511">
    <property type="term" value="P:ubiquitin-dependent protein catabolic process"/>
    <property type="evidence" value="ECO:0007669"/>
    <property type="project" value="TreeGrafter"/>
</dbReference>
<feature type="compositionally biased region" description="Polar residues" evidence="2">
    <location>
        <begin position="33"/>
        <end position="45"/>
    </location>
</feature>
<dbReference type="PRINTS" id="PR00633">
    <property type="entry name" value="RCCNDNSATION"/>
</dbReference>
<evidence type="ECO:0000256" key="1">
    <source>
        <dbReference type="ARBA" id="ARBA00022737"/>
    </source>
</evidence>
<dbReference type="PANTHER" id="PTHR45622:SF70">
    <property type="entry name" value="SECRETION-REGULATING GUANINE NUCLEOTIDE EXCHANGE FACTOR"/>
    <property type="match status" value="1"/>
</dbReference>
<accession>A0A372JP59</accession>
<dbReference type="SUPFAM" id="SSF50952">
    <property type="entry name" value="Soluble quinoprotein glucose dehydrogenase"/>
    <property type="match status" value="1"/>
</dbReference>
<dbReference type="Gene3D" id="2.130.10.30">
    <property type="entry name" value="Regulator of chromosome condensation 1/beta-lactamase-inhibitor protein II"/>
    <property type="match status" value="2"/>
</dbReference>
<dbReference type="EMBL" id="QURH01000190">
    <property type="protein sequence ID" value="RFU41750.1"/>
    <property type="molecule type" value="Genomic_DNA"/>
</dbReference>
<dbReference type="InterPro" id="IPR009091">
    <property type="entry name" value="RCC1/BLIP-II"/>
</dbReference>
<protein>
    <submittedName>
        <fullName evidence="4">Cell wall anchor protein</fullName>
    </submittedName>
</protein>
<dbReference type="InterPro" id="IPR011041">
    <property type="entry name" value="Quinoprot_gluc/sorb_DH_b-prop"/>
</dbReference>
<dbReference type="InterPro" id="IPR000408">
    <property type="entry name" value="Reg_chr_condens"/>
</dbReference>
<keyword evidence="5" id="KW-1185">Reference proteome</keyword>
<evidence type="ECO:0000313" key="4">
    <source>
        <dbReference type="EMBL" id="RFU41750.1"/>
    </source>
</evidence>
<keyword evidence="1" id="KW-0677">Repeat</keyword>
<sequence length="400" mass="40070">MAAVLVAGVCAVMAPTVPRPADAAVPSELALGTGSNESGSLGDGTTTERDAPVRTRLLGGVALTEESGGDSHTLGLTSDGRVLAWGRNANGQLGDGTTAMRTTPAPVRLPGGVTAIRIAAGFDHSLAVTSDGRVLAWGRNTNGQLGDGTTEDRTAPVFVRLPPGVTVTQVAAGSYHSLALTSDGRVLAWGDDTLGELGDGRRARGGTPVFVHLPDGVTASGLAAGPGGQSFAVTSAGRLLAWGRNDIGQLGDGTTEDRTTPVYAALPTEDTVTRVAAGHDHALALTSDGRVLVWGANKSGQLGPGRGSIQKEPVQTDLPTGATVAQIAVGSAHSLALTTDGRVLAWGANFAGQIGDGAVTTRSSPAVMPLPEAAGPATGVAANSYGSLVLARPRGTTPRP</sequence>
<dbReference type="GO" id="GO:0005737">
    <property type="term" value="C:cytoplasm"/>
    <property type="evidence" value="ECO:0007669"/>
    <property type="project" value="TreeGrafter"/>
</dbReference>
<dbReference type="InterPro" id="IPR051709">
    <property type="entry name" value="Ub-ligase/GTPase-reg"/>
</dbReference>
<dbReference type="AlphaFoldDB" id="A0A372JP59"/>
<feature type="region of interest" description="Disordered" evidence="2">
    <location>
        <begin position="30"/>
        <end position="50"/>
    </location>
</feature>
<evidence type="ECO:0000313" key="5">
    <source>
        <dbReference type="Proteomes" id="UP000261811"/>
    </source>
</evidence>
<reference evidence="4 5" key="1">
    <citation type="submission" date="2018-08" db="EMBL/GenBank/DDBJ databases">
        <title>Actinomadura jelena sp. nov., a novel Actinomycete isolated from soil in Chad.</title>
        <authorList>
            <person name="Shi L."/>
        </authorList>
    </citation>
    <scope>NUCLEOTIDE SEQUENCE [LARGE SCALE GENOMIC DNA]</scope>
    <source>
        <strain evidence="4 5">NEAU-G17</strain>
    </source>
</reference>
<gene>
    <name evidence="4" type="ORF">DZF91_10175</name>
</gene>
<dbReference type="GO" id="GO:0061630">
    <property type="term" value="F:ubiquitin protein ligase activity"/>
    <property type="evidence" value="ECO:0007669"/>
    <property type="project" value="TreeGrafter"/>
</dbReference>
<evidence type="ECO:0000259" key="3">
    <source>
        <dbReference type="Pfam" id="PF25390"/>
    </source>
</evidence>
<dbReference type="PROSITE" id="PS50012">
    <property type="entry name" value="RCC1_3"/>
    <property type="match status" value="7"/>
</dbReference>
<dbReference type="PROSITE" id="PS00626">
    <property type="entry name" value="RCC1_2"/>
    <property type="match status" value="3"/>
</dbReference>
<dbReference type="GO" id="GO:0016567">
    <property type="term" value="P:protein ubiquitination"/>
    <property type="evidence" value="ECO:0007669"/>
    <property type="project" value="TreeGrafter"/>
</dbReference>